<dbReference type="AlphaFoldDB" id="A0A917GS55"/>
<evidence type="ECO:0000313" key="3">
    <source>
        <dbReference type="Proteomes" id="UP000600247"/>
    </source>
</evidence>
<dbReference type="RefSeq" id="WP_188887406.1">
    <property type="nucleotide sequence ID" value="NZ_BMHY01000001.1"/>
</dbReference>
<keyword evidence="1" id="KW-1133">Transmembrane helix</keyword>
<accession>A0A917GS55</accession>
<comment type="caution">
    <text evidence="2">The sequence shown here is derived from an EMBL/GenBank/DDBJ whole genome shotgun (WGS) entry which is preliminary data.</text>
</comment>
<dbReference type="Proteomes" id="UP000600247">
    <property type="component" value="Unassembled WGS sequence"/>
</dbReference>
<reference evidence="2 3" key="1">
    <citation type="journal article" date="2014" name="Int. J. Syst. Evol. Microbiol.">
        <title>Complete genome sequence of Corynebacterium casei LMG S-19264T (=DSM 44701T), isolated from a smear-ripened cheese.</title>
        <authorList>
            <consortium name="US DOE Joint Genome Institute (JGI-PGF)"/>
            <person name="Walter F."/>
            <person name="Albersmeier A."/>
            <person name="Kalinowski J."/>
            <person name="Ruckert C."/>
        </authorList>
    </citation>
    <scope>NUCLEOTIDE SEQUENCE [LARGE SCALE GENOMIC DNA]</scope>
    <source>
        <strain evidence="2 3">CGMCC 1.15286</strain>
    </source>
</reference>
<name>A0A917GS55_9BACL</name>
<gene>
    <name evidence="2" type="ORF">GCM10010918_05660</name>
</gene>
<sequence>MDFTATIIFVIASFVLGAVVFAKRESIAPQFRRSLALISIAFIAFSFFLVVYSLFTMGQE</sequence>
<keyword evidence="3" id="KW-1185">Reference proteome</keyword>
<keyword evidence="1" id="KW-0812">Transmembrane</keyword>
<keyword evidence="1" id="KW-0472">Membrane</keyword>
<dbReference type="EMBL" id="BMHY01000001">
    <property type="protein sequence ID" value="GGG55625.1"/>
    <property type="molecule type" value="Genomic_DNA"/>
</dbReference>
<feature type="transmembrane region" description="Helical" evidence="1">
    <location>
        <begin position="6"/>
        <end position="22"/>
    </location>
</feature>
<protein>
    <recommendedName>
        <fullName evidence="4">Signal transduction histidine kinase</fullName>
    </recommendedName>
</protein>
<feature type="transmembrane region" description="Helical" evidence="1">
    <location>
        <begin position="34"/>
        <end position="55"/>
    </location>
</feature>
<proteinExistence type="predicted"/>
<evidence type="ECO:0000256" key="1">
    <source>
        <dbReference type="SAM" id="Phobius"/>
    </source>
</evidence>
<organism evidence="2 3">
    <name type="scientific">Paenibacillus radicis</name>
    <name type="common">ex Gao et al. 2016</name>
    <dbReference type="NCBI Taxonomy" id="1737354"/>
    <lineage>
        <taxon>Bacteria</taxon>
        <taxon>Bacillati</taxon>
        <taxon>Bacillota</taxon>
        <taxon>Bacilli</taxon>
        <taxon>Bacillales</taxon>
        <taxon>Paenibacillaceae</taxon>
        <taxon>Paenibacillus</taxon>
    </lineage>
</organism>
<evidence type="ECO:0008006" key="4">
    <source>
        <dbReference type="Google" id="ProtNLM"/>
    </source>
</evidence>
<evidence type="ECO:0000313" key="2">
    <source>
        <dbReference type="EMBL" id="GGG55625.1"/>
    </source>
</evidence>